<proteinExistence type="predicted"/>
<dbReference type="InterPro" id="IPR008258">
    <property type="entry name" value="Transglycosylase_SLT_dom_1"/>
</dbReference>
<feature type="signal peptide" evidence="1">
    <location>
        <begin position="1"/>
        <end position="19"/>
    </location>
</feature>
<reference evidence="3 4" key="1">
    <citation type="journal article" date="2017" name="Int. J. Syst. Evol. Microbiol.">
        <title>Rouxiella badensis sp. nov. and Rouxiella silvae sp. nov. isolated from peat bog soil in Germany and emendation of the genus description.</title>
        <authorList>
            <person name="Le Fleche-Mateos A."/>
            <person name="Kugler J.H."/>
            <person name="Hansen S.H."/>
            <person name="Syldatk C."/>
            <person name="Hausmann R."/>
            <person name="Lomprez F."/>
            <person name="Vandenbogaert M."/>
            <person name="Manuguerra J.C."/>
            <person name="Grimont P.A."/>
        </authorList>
    </citation>
    <scope>NUCLEOTIDE SEQUENCE [LARGE SCALE GENOMIC DNA]</scope>
    <source>
        <strain evidence="3 4">DSM 100043</strain>
    </source>
</reference>
<dbReference type="RefSeq" id="WP_084913279.1">
    <property type="nucleotide sequence ID" value="NZ_MRWE01000053.1"/>
</dbReference>
<name>A0A1X0W9H4_9GAMM</name>
<keyword evidence="1" id="KW-0732">Signal</keyword>
<evidence type="ECO:0000256" key="1">
    <source>
        <dbReference type="SAM" id="SignalP"/>
    </source>
</evidence>
<feature type="chain" id="PRO_5013094866" evidence="1">
    <location>
        <begin position="20"/>
        <end position="151"/>
    </location>
</feature>
<dbReference type="Gene3D" id="1.10.530.10">
    <property type="match status" value="1"/>
</dbReference>
<keyword evidence="4" id="KW-1185">Reference proteome</keyword>
<dbReference type="InterPro" id="IPR023346">
    <property type="entry name" value="Lysozyme-like_dom_sf"/>
</dbReference>
<sequence length="151" mass="17270">MCRILIVLSCFIFFTSAQAHCWQEAGERYGIEPELLQAIGIVESNLNPTARNNNKDGSYDIGLMQINSRNMPALNKFNITEQQLVDNPCLSVMSGAWILAGMIRQKGYSWEAVGGYNAGLSPKRAHLRKRYIKRVWPQYRRLVQQRPAKLR</sequence>
<dbReference type="CDD" id="cd13400">
    <property type="entry name" value="LT_IagB-like"/>
    <property type="match status" value="1"/>
</dbReference>
<dbReference type="Proteomes" id="UP000192536">
    <property type="component" value="Unassembled WGS sequence"/>
</dbReference>
<dbReference type="STRING" id="1646377.BS640_21305"/>
<feature type="domain" description="Transglycosylase SLT" evidence="2">
    <location>
        <begin position="21"/>
        <end position="133"/>
    </location>
</feature>
<dbReference type="SUPFAM" id="SSF53955">
    <property type="entry name" value="Lysozyme-like"/>
    <property type="match status" value="1"/>
</dbReference>
<comment type="caution">
    <text evidence="3">The sequence shown here is derived from an EMBL/GenBank/DDBJ whole genome shotgun (WGS) entry which is preliminary data.</text>
</comment>
<evidence type="ECO:0000313" key="3">
    <source>
        <dbReference type="EMBL" id="ORJ23448.1"/>
    </source>
</evidence>
<evidence type="ECO:0000259" key="2">
    <source>
        <dbReference type="Pfam" id="PF01464"/>
    </source>
</evidence>
<gene>
    <name evidence="3" type="ORF">BS640_21305</name>
</gene>
<organism evidence="3 4">
    <name type="scientific">Rouxiella badensis</name>
    <dbReference type="NCBI Taxonomy" id="1646377"/>
    <lineage>
        <taxon>Bacteria</taxon>
        <taxon>Pseudomonadati</taxon>
        <taxon>Pseudomonadota</taxon>
        <taxon>Gammaproteobacteria</taxon>
        <taxon>Enterobacterales</taxon>
        <taxon>Yersiniaceae</taxon>
        <taxon>Rouxiella</taxon>
    </lineage>
</organism>
<evidence type="ECO:0000313" key="4">
    <source>
        <dbReference type="Proteomes" id="UP000192536"/>
    </source>
</evidence>
<protein>
    <submittedName>
        <fullName evidence="3">Invasion protein IagB</fullName>
    </submittedName>
</protein>
<dbReference type="Pfam" id="PF01464">
    <property type="entry name" value="SLT"/>
    <property type="match status" value="1"/>
</dbReference>
<dbReference type="EMBL" id="MRWE01000053">
    <property type="protein sequence ID" value="ORJ23448.1"/>
    <property type="molecule type" value="Genomic_DNA"/>
</dbReference>
<accession>A0A1X0W9H4</accession>
<dbReference type="AlphaFoldDB" id="A0A1X0W9H4"/>